<protein>
    <submittedName>
        <fullName evidence="2">snRNA-activating protein complex subunit 1</fullName>
    </submittedName>
</protein>
<dbReference type="AlphaFoldDB" id="A0A5B7DVJ5"/>
<dbReference type="InterPro" id="IPR019188">
    <property type="entry name" value="SNAPC1"/>
</dbReference>
<dbReference type="PANTHER" id="PTHR15131:SF3">
    <property type="entry name" value="SNRNA-ACTIVATING PROTEIN COMPLEX SUBUNIT 1"/>
    <property type="match status" value="1"/>
</dbReference>
<dbReference type="OrthoDB" id="20127at2759"/>
<dbReference type="PANTHER" id="PTHR15131">
    <property type="entry name" value="SMALL NUCLEAR RNA ACTIVATING COMPLEX, POLYPEPTIDE 1"/>
    <property type="match status" value="1"/>
</dbReference>
<name>A0A5B7DVJ5_PORTR</name>
<reference evidence="2 3" key="1">
    <citation type="submission" date="2019-05" db="EMBL/GenBank/DDBJ databases">
        <title>Another draft genome of Portunus trituberculatus and its Hox gene families provides insights of decapod evolution.</title>
        <authorList>
            <person name="Jeong J.-H."/>
            <person name="Song I."/>
            <person name="Kim S."/>
            <person name="Choi T."/>
            <person name="Kim D."/>
            <person name="Ryu S."/>
            <person name="Kim W."/>
        </authorList>
    </citation>
    <scope>NUCLEOTIDE SEQUENCE [LARGE SCALE GENOMIC DNA]</scope>
    <source>
        <tissue evidence="2">Muscle</tissue>
    </source>
</reference>
<dbReference type="GO" id="GO:0019185">
    <property type="term" value="C:snRNA-activating protein complex"/>
    <property type="evidence" value="ECO:0007669"/>
    <property type="project" value="TreeGrafter"/>
</dbReference>
<proteinExistence type="predicted"/>
<comment type="caution">
    <text evidence="2">The sequence shown here is derived from an EMBL/GenBank/DDBJ whole genome shotgun (WGS) entry which is preliminary data.</text>
</comment>
<sequence length="268" mass="31943">MLTVKLQNKAFCFATRPTPDIMKLGHPLRELGHWYLASGFMKDLIALFEAFDKQDSWRFCAFAECWQKYKFSLIYRGRYSFKELLEFSQEICFWTKKMLSPNHKVKWRVGALYALYGLYYKHPFRYFYKIRMEMEAYENMVNLMGLHFHCPERQWETMKYEMQWGLQEHSSESIFSDHKCNIQKTLMEEYEKVKTEIWGNDGEGLDKAMTYVQPNILTEVRSVLAELHHDDRSKTVNSSQESIDGNQEHAASTEMSEIDNYPLFLNDT</sequence>
<feature type="compositionally biased region" description="Polar residues" evidence="1">
    <location>
        <begin position="235"/>
        <end position="255"/>
    </location>
</feature>
<dbReference type="Proteomes" id="UP000324222">
    <property type="component" value="Unassembled WGS sequence"/>
</dbReference>
<dbReference type="GO" id="GO:0042795">
    <property type="term" value="P:snRNA transcription by RNA polymerase II"/>
    <property type="evidence" value="ECO:0007669"/>
    <property type="project" value="TreeGrafter"/>
</dbReference>
<accession>A0A5B7DVJ5</accession>
<evidence type="ECO:0000313" key="3">
    <source>
        <dbReference type="Proteomes" id="UP000324222"/>
    </source>
</evidence>
<feature type="region of interest" description="Disordered" evidence="1">
    <location>
        <begin position="231"/>
        <end position="268"/>
    </location>
</feature>
<dbReference type="Pfam" id="PF09808">
    <property type="entry name" value="SNAPC1"/>
    <property type="match status" value="1"/>
</dbReference>
<evidence type="ECO:0000313" key="2">
    <source>
        <dbReference type="EMBL" id="MPC25712.1"/>
    </source>
</evidence>
<keyword evidence="3" id="KW-1185">Reference proteome</keyword>
<dbReference type="EMBL" id="VSRR010001499">
    <property type="protein sequence ID" value="MPC25712.1"/>
    <property type="molecule type" value="Genomic_DNA"/>
</dbReference>
<gene>
    <name evidence="2" type="primary">SNAPC1</name>
    <name evidence="2" type="ORF">E2C01_018834</name>
</gene>
<organism evidence="2 3">
    <name type="scientific">Portunus trituberculatus</name>
    <name type="common">Swimming crab</name>
    <name type="synonym">Neptunus trituberculatus</name>
    <dbReference type="NCBI Taxonomy" id="210409"/>
    <lineage>
        <taxon>Eukaryota</taxon>
        <taxon>Metazoa</taxon>
        <taxon>Ecdysozoa</taxon>
        <taxon>Arthropoda</taxon>
        <taxon>Crustacea</taxon>
        <taxon>Multicrustacea</taxon>
        <taxon>Malacostraca</taxon>
        <taxon>Eumalacostraca</taxon>
        <taxon>Eucarida</taxon>
        <taxon>Decapoda</taxon>
        <taxon>Pleocyemata</taxon>
        <taxon>Brachyura</taxon>
        <taxon>Eubrachyura</taxon>
        <taxon>Portunoidea</taxon>
        <taxon>Portunidae</taxon>
        <taxon>Portuninae</taxon>
        <taxon>Portunus</taxon>
    </lineage>
</organism>
<dbReference type="GO" id="GO:0042796">
    <property type="term" value="P:snRNA transcription by RNA polymerase III"/>
    <property type="evidence" value="ECO:0007669"/>
    <property type="project" value="TreeGrafter"/>
</dbReference>
<dbReference type="GO" id="GO:0043565">
    <property type="term" value="F:sequence-specific DNA binding"/>
    <property type="evidence" value="ECO:0007669"/>
    <property type="project" value="TreeGrafter"/>
</dbReference>
<evidence type="ECO:0000256" key="1">
    <source>
        <dbReference type="SAM" id="MobiDB-lite"/>
    </source>
</evidence>